<comment type="similarity">
    <text evidence="1">Belongs to the YciI family.</text>
</comment>
<evidence type="ECO:0000313" key="3">
    <source>
        <dbReference type="EMBL" id="ABE11452.1"/>
    </source>
</evidence>
<dbReference type="PANTHER" id="PTHR37828:SF1">
    <property type="entry name" value="YCII-RELATED DOMAIN-CONTAINING PROTEIN"/>
    <property type="match status" value="1"/>
</dbReference>
<sequence>MPIFIKTELIKKEYLVQKDIRKKIINDHHKWIKDLKRKGINIKSGFLVNGLKQPGAGGLLIIEIETYKDALEIIKNDPMIKNNIVEWQLNEWIDIDQ</sequence>
<proteinExistence type="inferred from homology"/>
<accession>Q1PJD5</accession>
<dbReference type="EMBL" id="DQ366737">
    <property type="protein sequence ID" value="ABE11452.1"/>
    <property type="molecule type" value="Genomic_DNA"/>
</dbReference>
<organism evidence="3">
    <name type="scientific">uncultured Prochlorococcus marinus clone HOT0M-5C8</name>
    <dbReference type="NCBI Taxonomy" id="379389"/>
    <lineage>
        <taxon>Bacteria</taxon>
        <taxon>Bacillati</taxon>
        <taxon>Cyanobacteriota</taxon>
        <taxon>Cyanophyceae</taxon>
        <taxon>Synechococcales</taxon>
        <taxon>Prochlorococcaceae</taxon>
        <taxon>Prochlorococcus</taxon>
    </lineage>
</organism>
<protein>
    <recommendedName>
        <fullName evidence="2">YCII-related domain-containing protein</fullName>
    </recommendedName>
</protein>
<dbReference type="Pfam" id="PF03795">
    <property type="entry name" value="YCII"/>
    <property type="match status" value="1"/>
</dbReference>
<dbReference type="InterPro" id="IPR011008">
    <property type="entry name" value="Dimeric_a/b-barrel"/>
</dbReference>
<dbReference type="Gene3D" id="3.30.70.1060">
    <property type="entry name" value="Dimeric alpha+beta barrel"/>
    <property type="match status" value="1"/>
</dbReference>
<dbReference type="AlphaFoldDB" id="Q1PJD5"/>
<dbReference type="SUPFAM" id="SSF54909">
    <property type="entry name" value="Dimeric alpha+beta barrel"/>
    <property type="match status" value="1"/>
</dbReference>
<feature type="domain" description="YCII-related" evidence="2">
    <location>
        <begin position="19"/>
        <end position="86"/>
    </location>
</feature>
<reference evidence="3" key="2">
    <citation type="submission" date="2006-04" db="EMBL/GenBank/DDBJ databases">
        <title>Sequencing of the draft fosmids and assembly of Prochlorococcus marinus environmental genome fragment.</title>
        <authorList>
            <consortium name="US DOE Joint Genome Institute (JGI)"/>
            <person name="Copeland A."/>
            <person name="Lucas S."/>
            <person name="Lapidus A."/>
            <person name="Barry K."/>
            <person name="Detter J.C."/>
            <person name="Glavina T."/>
            <person name="Hammon N."/>
            <person name="Israni S."/>
            <person name="Richardson P."/>
        </authorList>
    </citation>
    <scope>NUCLEOTIDE SEQUENCE</scope>
</reference>
<evidence type="ECO:0000259" key="2">
    <source>
        <dbReference type="Pfam" id="PF03795"/>
    </source>
</evidence>
<evidence type="ECO:0000256" key="1">
    <source>
        <dbReference type="ARBA" id="ARBA00007689"/>
    </source>
</evidence>
<gene>
    <name evidence="3" type="ORF">HOT0M-5C8_0011</name>
</gene>
<name>Q1PJD5_PROMR</name>
<dbReference type="PANTHER" id="PTHR37828">
    <property type="entry name" value="GSR2449 PROTEIN"/>
    <property type="match status" value="1"/>
</dbReference>
<reference evidence="3" key="1">
    <citation type="journal article" date="2006" name="Science">
        <title>Genomic islands and the ecology and evolution of Prochlorococcus.</title>
        <authorList>
            <person name="Coleman M.L."/>
            <person name="Sullivan M.B."/>
            <person name="Martiny A.C."/>
            <person name="Steglich C."/>
            <person name="Barry K."/>
            <person name="Delong E.F."/>
            <person name="Chisholm S.W."/>
        </authorList>
    </citation>
    <scope>NUCLEOTIDE SEQUENCE</scope>
</reference>
<dbReference type="InterPro" id="IPR005545">
    <property type="entry name" value="YCII"/>
</dbReference>